<dbReference type="AlphaFoldDB" id="A0A7L4ZJF0"/>
<organism evidence="2 3">
    <name type="scientific">Kordia antarctica</name>
    <dbReference type="NCBI Taxonomy" id="1218801"/>
    <lineage>
        <taxon>Bacteria</taxon>
        <taxon>Pseudomonadati</taxon>
        <taxon>Bacteroidota</taxon>
        <taxon>Flavobacteriia</taxon>
        <taxon>Flavobacteriales</taxon>
        <taxon>Flavobacteriaceae</taxon>
        <taxon>Kordia</taxon>
    </lineage>
</organism>
<keyword evidence="3" id="KW-1185">Reference proteome</keyword>
<sequence length="118" mass="12489">MEIFFIIILGFTAVALFDAIGAVLSRILNFNYAMLMIGSIIIYATVAVFTAKYGGIIIGIIAGFLMGVFDVTVGLKISEKLKANIPDKSLTFSIDIKTVLAVSVFAAIVGGIAIVLIL</sequence>
<evidence type="ECO:0000313" key="3">
    <source>
        <dbReference type="Proteomes" id="UP000464657"/>
    </source>
</evidence>
<feature type="transmembrane region" description="Helical" evidence="1">
    <location>
        <begin position="32"/>
        <end position="50"/>
    </location>
</feature>
<reference evidence="2 3" key="1">
    <citation type="journal article" date="2013" name="Int. J. Syst. Evol. Microbiol.">
        <title>Kordia antarctica sp. nov., isolated from Antarctic seawater.</title>
        <authorList>
            <person name="Baek K."/>
            <person name="Choi A."/>
            <person name="Kang I."/>
            <person name="Lee K."/>
            <person name="Cho J.C."/>
        </authorList>
    </citation>
    <scope>NUCLEOTIDE SEQUENCE [LARGE SCALE GENOMIC DNA]</scope>
    <source>
        <strain evidence="2 3">IMCC3317</strain>
    </source>
</reference>
<dbReference type="Proteomes" id="UP000464657">
    <property type="component" value="Chromosome"/>
</dbReference>
<dbReference type="OrthoDB" id="1496185at2"/>
<evidence type="ECO:0000313" key="2">
    <source>
        <dbReference type="EMBL" id="QHI36848.1"/>
    </source>
</evidence>
<proteinExistence type="predicted"/>
<evidence type="ECO:0000256" key="1">
    <source>
        <dbReference type="SAM" id="Phobius"/>
    </source>
</evidence>
<keyword evidence="1" id="KW-1133">Transmembrane helix</keyword>
<dbReference type="RefSeq" id="WP_160129521.1">
    <property type="nucleotide sequence ID" value="NZ_CP019288.1"/>
</dbReference>
<accession>A0A7L4ZJF0</accession>
<protein>
    <submittedName>
        <fullName evidence="2">Uncharacterized protein</fullName>
    </submittedName>
</protein>
<gene>
    <name evidence="2" type="ORF">IMCC3317_22180</name>
</gene>
<dbReference type="KEGG" id="kan:IMCC3317_22180"/>
<keyword evidence="1" id="KW-0812">Transmembrane</keyword>
<dbReference type="EMBL" id="CP019288">
    <property type="protein sequence ID" value="QHI36848.1"/>
    <property type="molecule type" value="Genomic_DNA"/>
</dbReference>
<feature type="transmembrane region" description="Helical" evidence="1">
    <location>
        <begin position="6"/>
        <end position="25"/>
    </location>
</feature>
<feature type="transmembrane region" description="Helical" evidence="1">
    <location>
        <begin position="56"/>
        <end position="77"/>
    </location>
</feature>
<name>A0A7L4ZJF0_9FLAO</name>
<keyword evidence="1" id="KW-0472">Membrane</keyword>
<feature type="transmembrane region" description="Helical" evidence="1">
    <location>
        <begin position="98"/>
        <end position="117"/>
    </location>
</feature>